<evidence type="ECO:0000256" key="1">
    <source>
        <dbReference type="SAM" id="SignalP"/>
    </source>
</evidence>
<feature type="chain" id="PRO_5011481739" description="Peptidase A2 domain-containing protein" evidence="1">
    <location>
        <begin position="21"/>
        <end position="340"/>
    </location>
</feature>
<evidence type="ECO:0008006" key="4">
    <source>
        <dbReference type="Google" id="ProtNLM"/>
    </source>
</evidence>
<evidence type="ECO:0000313" key="2">
    <source>
        <dbReference type="EMBL" id="SFK68770.1"/>
    </source>
</evidence>
<protein>
    <recommendedName>
        <fullName evidence="4">Peptidase A2 domain-containing protein</fullName>
    </recommendedName>
</protein>
<evidence type="ECO:0000313" key="3">
    <source>
        <dbReference type="Proteomes" id="UP000198725"/>
    </source>
</evidence>
<keyword evidence="1" id="KW-0732">Signal</keyword>
<sequence>MAIVVGFLAVMMLAVGAPKAAPATAAQVLPTVYEAGHFYVVPETRDGQRLKLVVDTGGGGGGGMYWINKAAANRLHLPVTDCARDGDHMAVAPLPDYRAGHALPPPHDGVCGAVVLVQDIPPDEISGDGQLGAGYLPGRTWTFDYPARRLTLEGRGWRPDHAAHVTPLGFPHDAKGRQASGFARIVIRVDGRPLDMLLDTGATAHPTTAGEKASGTPVTAQGYGVTSYITTSMLERWHKAHPDWPVVENGDNLRPARPSRLIEVPRVDIAGWSVGPVWFTEQPDAAYHKYMAQWMDKPTEGTVGGNVFRYFSMTLDYPHEKAYFRCVRGCKAVATPPPAP</sequence>
<keyword evidence="3" id="KW-1185">Reference proteome</keyword>
<dbReference type="EMBL" id="FOSR01000005">
    <property type="protein sequence ID" value="SFK68770.1"/>
    <property type="molecule type" value="Genomic_DNA"/>
</dbReference>
<accession>A0A1I4BK79</accession>
<name>A0A1I4BK79_9GAMM</name>
<dbReference type="AlphaFoldDB" id="A0A1I4BK79"/>
<dbReference type="Proteomes" id="UP000198725">
    <property type="component" value="Unassembled WGS sequence"/>
</dbReference>
<dbReference type="RefSeq" id="WP_092702921.1">
    <property type="nucleotide sequence ID" value="NZ_FOSR01000005.1"/>
</dbReference>
<feature type="signal peptide" evidence="1">
    <location>
        <begin position="1"/>
        <end position="20"/>
    </location>
</feature>
<proteinExistence type="predicted"/>
<reference evidence="3" key="1">
    <citation type="submission" date="2016-10" db="EMBL/GenBank/DDBJ databases">
        <authorList>
            <person name="Varghese N."/>
            <person name="Submissions S."/>
        </authorList>
    </citation>
    <scope>NUCLEOTIDE SEQUENCE [LARGE SCALE GENOMIC DNA]</scope>
    <source>
        <strain evidence="3">MO64</strain>
    </source>
</reference>
<gene>
    <name evidence="2" type="ORF">SAMN05192579_105126</name>
</gene>
<organism evidence="2 3">
    <name type="scientific">Rhodanobacter glycinis</name>
    <dbReference type="NCBI Taxonomy" id="582702"/>
    <lineage>
        <taxon>Bacteria</taxon>
        <taxon>Pseudomonadati</taxon>
        <taxon>Pseudomonadota</taxon>
        <taxon>Gammaproteobacteria</taxon>
        <taxon>Lysobacterales</taxon>
        <taxon>Rhodanobacteraceae</taxon>
        <taxon>Rhodanobacter</taxon>
    </lineage>
</organism>